<accession>A0A0R1KEF6</accession>
<dbReference type="EMBL" id="AZDY01000042">
    <property type="protein sequence ID" value="KRK81656.1"/>
    <property type="molecule type" value="Genomic_DNA"/>
</dbReference>
<dbReference type="Proteomes" id="UP000051515">
    <property type="component" value="Unassembled WGS sequence"/>
</dbReference>
<protein>
    <submittedName>
        <fullName evidence="2">Lipoprotein</fullName>
    </submittedName>
</protein>
<feature type="transmembrane region" description="Helical" evidence="1">
    <location>
        <begin position="12"/>
        <end position="33"/>
    </location>
</feature>
<evidence type="ECO:0000313" key="3">
    <source>
        <dbReference type="Proteomes" id="UP000051515"/>
    </source>
</evidence>
<name>A0A0R1KEF6_9LACO</name>
<evidence type="ECO:0000256" key="1">
    <source>
        <dbReference type="SAM" id="Phobius"/>
    </source>
</evidence>
<comment type="caution">
    <text evidence="2">The sequence shown here is derived from an EMBL/GenBank/DDBJ whole genome shotgun (WGS) entry which is preliminary data.</text>
</comment>
<dbReference type="OrthoDB" id="2313160at2"/>
<proteinExistence type="predicted"/>
<dbReference type="PATRIC" id="fig|1423788.3.peg.722"/>
<sequence>MHKNYREPIKIKYLIIALIGVVIFAAALSFFTLRTSNTTTANKPKVEYTKVKKDLDQKFNGNGKIASIKQEDNINDKNSKNPHTVILVILTDKQTQKYLKTTYEAVQNDKSSRNQQLYIASIQKIISDEAKKLHNNDDVIQFVYKDNKSYVPVASSQKHRNLIKPVKVSK</sequence>
<evidence type="ECO:0000313" key="2">
    <source>
        <dbReference type="EMBL" id="KRK81656.1"/>
    </source>
</evidence>
<dbReference type="AlphaFoldDB" id="A0A0R1KEF6"/>
<keyword evidence="1" id="KW-0812">Transmembrane</keyword>
<keyword evidence="3" id="KW-1185">Reference proteome</keyword>
<keyword evidence="2" id="KW-0449">Lipoprotein</keyword>
<reference evidence="2 3" key="1">
    <citation type="journal article" date="2015" name="Genome Announc.">
        <title>Expanding the biotechnology potential of lactobacilli through comparative genomics of 213 strains and associated genera.</title>
        <authorList>
            <person name="Sun Z."/>
            <person name="Harris H.M."/>
            <person name="McCann A."/>
            <person name="Guo C."/>
            <person name="Argimon S."/>
            <person name="Zhang W."/>
            <person name="Yang X."/>
            <person name="Jeffery I.B."/>
            <person name="Cooney J.C."/>
            <person name="Kagawa T.F."/>
            <person name="Liu W."/>
            <person name="Song Y."/>
            <person name="Salvetti E."/>
            <person name="Wrobel A."/>
            <person name="Rasinkangas P."/>
            <person name="Parkhill J."/>
            <person name="Rea M.C."/>
            <person name="O'Sullivan O."/>
            <person name="Ritari J."/>
            <person name="Douillard F.P."/>
            <person name="Paul Ross R."/>
            <person name="Yang R."/>
            <person name="Briner A.E."/>
            <person name="Felis G.E."/>
            <person name="de Vos W.M."/>
            <person name="Barrangou R."/>
            <person name="Klaenhammer T.R."/>
            <person name="Caufield P.W."/>
            <person name="Cui Y."/>
            <person name="Zhang H."/>
            <person name="O'Toole P.W."/>
        </authorList>
    </citation>
    <scope>NUCLEOTIDE SEQUENCE [LARGE SCALE GENOMIC DNA]</scope>
    <source>
        <strain evidence="2 3">DSM 19674</strain>
    </source>
</reference>
<gene>
    <name evidence="2" type="ORF">FC78_GL000709</name>
</gene>
<dbReference type="RefSeq" id="WP_056955116.1">
    <property type="nucleotide sequence ID" value="NZ_AZDY01000042.1"/>
</dbReference>
<keyword evidence="1" id="KW-1133">Transmembrane helix</keyword>
<keyword evidence="1" id="KW-0472">Membrane</keyword>
<organism evidence="2 3">
    <name type="scientific">Companilactobacillus bobalius DSM 19674</name>
    <dbReference type="NCBI Taxonomy" id="1423788"/>
    <lineage>
        <taxon>Bacteria</taxon>
        <taxon>Bacillati</taxon>
        <taxon>Bacillota</taxon>
        <taxon>Bacilli</taxon>
        <taxon>Lactobacillales</taxon>
        <taxon>Lactobacillaceae</taxon>
        <taxon>Companilactobacillus</taxon>
        <taxon>Companilactobacillus bobalius</taxon>
    </lineage>
</organism>